<keyword evidence="4 5" id="KW-0067">ATP-binding</keyword>
<evidence type="ECO:0000256" key="5">
    <source>
        <dbReference type="PROSITE-ProRule" id="PRU10141"/>
    </source>
</evidence>
<dbReference type="OrthoDB" id="6111975at2"/>
<keyword evidence="6" id="KW-0812">Transmembrane</keyword>
<dbReference type="Pfam" id="PF00069">
    <property type="entry name" value="Pkinase"/>
    <property type="match status" value="1"/>
</dbReference>
<evidence type="ECO:0000256" key="2">
    <source>
        <dbReference type="ARBA" id="ARBA00022741"/>
    </source>
</evidence>
<dbReference type="PROSITE" id="PS50011">
    <property type="entry name" value="PROTEIN_KINASE_DOM"/>
    <property type="match status" value="1"/>
</dbReference>
<accession>A0A225DYF2</accession>
<dbReference type="EMBL" id="NIDE01000001">
    <property type="protein sequence ID" value="OWK46352.1"/>
    <property type="molecule type" value="Genomic_DNA"/>
</dbReference>
<dbReference type="InterPro" id="IPR008271">
    <property type="entry name" value="Ser/Thr_kinase_AS"/>
</dbReference>
<dbReference type="PROSITE" id="PS00107">
    <property type="entry name" value="PROTEIN_KINASE_ATP"/>
    <property type="match status" value="1"/>
</dbReference>
<proteinExistence type="predicted"/>
<gene>
    <name evidence="8" type="ORF">FRUB_00051</name>
</gene>
<evidence type="ECO:0000259" key="7">
    <source>
        <dbReference type="PROSITE" id="PS50011"/>
    </source>
</evidence>
<feature type="domain" description="Protein kinase" evidence="7">
    <location>
        <begin position="80"/>
        <end position="358"/>
    </location>
</feature>
<dbReference type="PANTHER" id="PTHR43289:SF6">
    <property type="entry name" value="SERINE_THREONINE-PROTEIN KINASE NEKL-3"/>
    <property type="match status" value="1"/>
</dbReference>
<dbReference type="PANTHER" id="PTHR43289">
    <property type="entry name" value="MITOGEN-ACTIVATED PROTEIN KINASE KINASE KINASE 20-RELATED"/>
    <property type="match status" value="1"/>
</dbReference>
<comment type="caution">
    <text evidence="8">The sequence shown here is derived from an EMBL/GenBank/DDBJ whole genome shotgun (WGS) entry which is preliminary data.</text>
</comment>
<keyword evidence="1" id="KW-0808">Transferase</keyword>
<dbReference type="InterPro" id="IPR017441">
    <property type="entry name" value="Protein_kinase_ATP_BS"/>
</dbReference>
<evidence type="ECO:0000313" key="9">
    <source>
        <dbReference type="Proteomes" id="UP000214646"/>
    </source>
</evidence>
<protein>
    <submittedName>
        <fullName evidence="8">Serine/threonine protein kinase PrkC, regulator of stationary phase</fullName>
    </submittedName>
</protein>
<feature type="binding site" evidence="5">
    <location>
        <position position="118"/>
    </location>
    <ligand>
        <name>ATP</name>
        <dbReference type="ChEBI" id="CHEBI:30616"/>
    </ligand>
</feature>
<dbReference type="InterPro" id="IPR011009">
    <property type="entry name" value="Kinase-like_dom_sf"/>
</dbReference>
<dbReference type="PROSITE" id="PS00108">
    <property type="entry name" value="PROTEIN_KINASE_ST"/>
    <property type="match status" value="1"/>
</dbReference>
<evidence type="ECO:0000256" key="6">
    <source>
        <dbReference type="SAM" id="Phobius"/>
    </source>
</evidence>
<dbReference type="CDD" id="cd14014">
    <property type="entry name" value="STKc_PknB_like"/>
    <property type="match status" value="1"/>
</dbReference>
<dbReference type="RefSeq" id="WP_088251594.1">
    <property type="nucleotide sequence ID" value="NZ_NIDE01000001.1"/>
</dbReference>
<name>A0A225DYF2_9BACT</name>
<dbReference type="Proteomes" id="UP000214646">
    <property type="component" value="Unassembled WGS sequence"/>
</dbReference>
<evidence type="ECO:0000256" key="1">
    <source>
        <dbReference type="ARBA" id="ARBA00022679"/>
    </source>
</evidence>
<keyword evidence="2 5" id="KW-0547">Nucleotide-binding</keyword>
<dbReference type="GO" id="GO:0005524">
    <property type="term" value="F:ATP binding"/>
    <property type="evidence" value="ECO:0007669"/>
    <property type="project" value="UniProtKB-UniRule"/>
</dbReference>
<keyword evidence="6" id="KW-0472">Membrane</keyword>
<reference evidence="9" key="1">
    <citation type="submission" date="2017-06" db="EMBL/GenBank/DDBJ databases">
        <title>Genome analysis of Fimbriiglobus ruber SP5, the first member of the order Planctomycetales with confirmed chitinolytic capability.</title>
        <authorList>
            <person name="Ravin N.V."/>
            <person name="Rakitin A.L."/>
            <person name="Ivanova A.A."/>
            <person name="Beletsky A.V."/>
            <person name="Kulichevskaya I.S."/>
            <person name="Mardanov A.V."/>
            <person name="Dedysh S.N."/>
        </authorList>
    </citation>
    <scope>NUCLEOTIDE SEQUENCE [LARGE SCALE GENOMIC DNA]</scope>
    <source>
        <strain evidence="9">SP5</strain>
    </source>
</reference>
<evidence type="ECO:0000313" key="8">
    <source>
        <dbReference type="EMBL" id="OWK46352.1"/>
    </source>
</evidence>
<feature type="transmembrane region" description="Helical" evidence="6">
    <location>
        <begin position="437"/>
        <end position="461"/>
    </location>
</feature>
<dbReference type="SUPFAM" id="SSF56112">
    <property type="entry name" value="Protein kinase-like (PK-like)"/>
    <property type="match status" value="1"/>
</dbReference>
<dbReference type="AlphaFoldDB" id="A0A225DYF2"/>
<keyword evidence="8" id="KW-0723">Serine/threonine-protein kinase</keyword>
<sequence length="470" mass="50099">MPPPPTSTPVPAVADFLRDVARSRVLDAGRVERLFEEAPPGKKWPATTLADHFVELGALTRFQADKVLRGHWGGLILGPYRLLCPLGRGGMGIVYLARAGDPPPPGADAAGSQLVALKVLPPHRVQKDERMLARFRREGDTGLRLPAHPRLVRTIAAGEHAGVYYLALEFVRGRTARQYLSEDGPFAVPRAARVFADAAVGLHQAHAAGFVHRDFKPSNVMVEPNGRAKVLDFGLATFRGEPALPDSTQLVEQGYAIGTADYMAPEQAENPVTVGPAADLYSLGCSLYYALAGCPPFPGGTSKDKIRWHRTSAPPPITQLNPAVPPGLADLIAALMSKCPEDRPASAQEAADRLAAWAEPVRATAAQLSTALTTEVLHQAEEKWYASHLAGEEESSEDSLVVPVDPIEPATASSVPSSPAVAQPLDWVLGRTRLPKWAFPAATTALALALALAAGFGWVIARVVARASLF</sequence>
<dbReference type="Gene3D" id="3.30.200.20">
    <property type="entry name" value="Phosphorylase Kinase, domain 1"/>
    <property type="match status" value="1"/>
</dbReference>
<dbReference type="InterPro" id="IPR000719">
    <property type="entry name" value="Prot_kinase_dom"/>
</dbReference>
<dbReference type="GO" id="GO:0004674">
    <property type="term" value="F:protein serine/threonine kinase activity"/>
    <property type="evidence" value="ECO:0007669"/>
    <property type="project" value="UniProtKB-KW"/>
</dbReference>
<keyword evidence="9" id="KW-1185">Reference proteome</keyword>
<evidence type="ECO:0000256" key="4">
    <source>
        <dbReference type="ARBA" id="ARBA00022840"/>
    </source>
</evidence>
<keyword evidence="3 8" id="KW-0418">Kinase</keyword>
<organism evidence="8 9">
    <name type="scientific">Fimbriiglobus ruber</name>
    <dbReference type="NCBI Taxonomy" id="1908690"/>
    <lineage>
        <taxon>Bacteria</taxon>
        <taxon>Pseudomonadati</taxon>
        <taxon>Planctomycetota</taxon>
        <taxon>Planctomycetia</taxon>
        <taxon>Gemmatales</taxon>
        <taxon>Gemmataceae</taxon>
        <taxon>Fimbriiglobus</taxon>
    </lineage>
</organism>
<dbReference type="Gene3D" id="1.10.510.10">
    <property type="entry name" value="Transferase(Phosphotransferase) domain 1"/>
    <property type="match status" value="1"/>
</dbReference>
<keyword evidence="6" id="KW-1133">Transmembrane helix</keyword>
<evidence type="ECO:0000256" key="3">
    <source>
        <dbReference type="ARBA" id="ARBA00022777"/>
    </source>
</evidence>